<reference evidence="12" key="1">
    <citation type="submission" date="2003-08" db="EMBL/GenBank/DDBJ databases">
        <authorList>
            <person name="Birren B."/>
            <person name="Nusbaum C."/>
            <person name="Abebe A."/>
            <person name="Abouelleil A."/>
            <person name="Adekoya E."/>
            <person name="Ait-zahra M."/>
            <person name="Allen N."/>
            <person name="Allen T."/>
            <person name="An P."/>
            <person name="Anderson M."/>
            <person name="Anderson S."/>
            <person name="Arachchi H."/>
            <person name="Armbruster J."/>
            <person name="Bachantsang P."/>
            <person name="Baldwin J."/>
            <person name="Barry A."/>
            <person name="Bayul T."/>
            <person name="Blitshsteyn B."/>
            <person name="Bloom T."/>
            <person name="Blye J."/>
            <person name="Boguslavskiy L."/>
            <person name="Borowsky M."/>
            <person name="Boukhgalter B."/>
            <person name="Brunache A."/>
            <person name="Butler J."/>
            <person name="Calixte N."/>
            <person name="Calvo S."/>
            <person name="Camarata J."/>
            <person name="Campo K."/>
            <person name="Chang J."/>
            <person name="Cheshatsang Y."/>
            <person name="Citroen M."/>
            <person name="Collymore A."/>
            <person name="Considine T."/>
            <person name="Cook A."/>
            <person name="Cooke P."/>
            <person name="Corum B."/>
            <person name="Cuomo C."/>
            <person name="David R."/>
            <person name="Dawoe T."/>
            <person name="Degray S."/>
            <person name="Dodge S."/>
            <person name="Dooley K."/>
            <person name="Dorje P."/>
            <person name="Dorjee K."/>
            <person name="Dorris L."/>
            <person name="Duffey N."/>
            <person name="Dupes A."/>
            <person name="Elkins T."/>
            <person name="Engels R."/>
            <person name="Erickson J."/>
            <person name="Farina A."/>
            <person name="Faro S."/>
            <person name="Ferreira P."/>
            <person name="Fischer H."/>
            <person name="Fitzgerald M."/>
            <person name="Foley K."/>
            <person name="Gage D."/>
            <person name="Galagan J."/>
            <person name="Gearin G."/>
            <person name="Gnerre S."/>
            <person name="Gnirke A."/>
            <person name="Goyette A."/>
            <person name="Graham J."/>
            <person name="Grandbois E."/>
            <person name="Gyaltsen K."/>
            <person name="Hafez N."/>
            <person name="Hagopian D."/>
            <person name="Hagos B."/>
            <person name="Hall J."/>
            <person name="Hatcher B."/>
            <person name="Heller A."/>
            <person name="Higgins H."/>
            <person name="Honan T."/>
            <person name="Horn A."/>
            <person name="Houde N."/>
            <person name="Hughes L."/>
            <person name="Hulme W."/>
            <person name="Husby E."/>
            <person name="Iliev I."/>
            <person name="Jaffe D."/>
            <person name="Jones C."/>
            <person name="Kamal M."/>
            <person name="Kamat A."/>
            <person name="Kamvysselis M."/>
            <person name="Karlsson E."/>
            <person name="Kells C."/>
            <person name="Kieu A."/>
            <person name="Kisner P."/>
            <person name="Kodira C."/>
            <person name="Kulbokas E."/>
            <person name="Labutti K."/>
            <person name="Lama D."/>
            <person name="Landers T."/>
            <person name="Leger J."/>
            <person name="Levine S."/>
            <person name="Lewis D."/>
            <person name="Lewis T."/>
            <person name="Lindblad-toh K."/>
            <person name="Liu X."/>
            <person name="Lokyitsang T."/>
            <person name="Lokyitsang Y."/>
            <person name="Lucien O."/>
            <person name="Lui A."/>
            <person name="Ma L.J."/>
            <person name="Mabbitt R."/>
            <person name="Macdonald J."/>
            <person name="Maclean C."/>
            <person name="Major J."/>
            <person name="Manning J."/>
            <person name="Marabella R."/>
            <person name="Maru K."/>
            <person name="Matthews C."/>
            <person name="Mauceli E."/>
            <person name="Mccarthy M."/>
            <person name="Mcdonough S."/>
            <person name="Mcghee T."/>
            <person name="Meldrim J."/>
            <person name="Meneus L."/>
            <person name="Mesirov J."/>
            <person name="Mihalev A."/>
            <person name="Mihova T."/>
            <person name="Mikkelsen T."/>
            <person name="Mlenga V."/>
            <person name="Moru K."/>
            <person name="Mozes J."/>
            <person name="Mulrain L."/>
            <person name="Munson G."/>
            <person name="Naylor J."/>
            <person name="Newes C."/>
            <person name="Nguyen C."/>
            <person name="Nguyen N."/>
            <person name="Nguyen T."/>
            <person name="Nicol R."/>
            <person name="Nielsen C."/>
            <person name="Nizzari M."/>
            <person name="Norbu C."/>
            <person name="Norbu N."/>
            <person name="O'donnell P."/>
            <person name="Okoawo O."/>
            <person name="O'leary S."/>
            <person name="Omotosho B."/>
            <person name="O'neill K."/>
            <person name="Osman S."/>
            <person name="Parker S."/>
            <person name="Perrin D."/>
            <person name="Phunkhang P."/>
            <person name="Piqani B."/>
            <person name="Purcell S."/>
            <person name="Rachupka T."/>
            <person name="Ramasamy U."/>
            <person name="Rameau R."/>
            <person name="Ray V."/>
            <person name="Raymond C."/>
            <person name="Retta R."/>
            <person name="Richardson S."/>
            <person name="Rise C."/>
            <person name="Rodriguez J."/>
            <person name="Rogers J."/>
            <person name="Rogov P."/>
            <person name="Rutman M."/>
            <person name="Schupbach R."/>
            <person name="Seaman C."/>
            <person name="Settipalli S."/>
            <person name="Sharpe T."/>
            <person name="Sheridan J."/>
            <person name="Sherpa N."/>
            <person name="Shi J."/>
            <person name="Smirnov S."/>
            <person name="Smith C."/>
            <person name="Sougnez C."/>
            <person name="Spencer B."/>
            <person name="Stalker J."/>
            <person name="Stange-thomann N."/>
            <person name="Stavropoulos S."/>
            <person name="Stetson K."/>
            <person name="Stone C."/>
            <person name="Stone S."/>
            <person name="Stubbs M."/>
            <person name="Talamas J."/>
            <person name="Tchuinga P."/>
            <person name="Tenzing P."/>
            <person name="Tesfaye S."/>
            <person name="Theodore J."/>
            <person name="Thoulutsang Y."/>
            <person name="Topham K."/>
            <person name="Towey S."/>
            <person name="Tsamla T."/>
            <person name="Tsomo N."/>
            <person name="Vallee D."/>
            <person name="Vassiliev H."/>
            <person name="Venkataraman V."/>
            <person name="Vinson J."/>
            <person name="Vo A."/>
            <person name="Wade C."/>
            <person name="Wang S."/>
            <person name="Wangchuk T."/>
            <person name="Wangdi T."/>
            <person name="Whittaker C."/>
            <person name="Wilkinson J."/>
            <person name="Wu Y."/>
            <person name="Wyman D."/>
            <person name="Yadav S."/>
            <person name="Yang S."/>
            <person name="Yang X."/>
            <person name="Yeager S."/>
            <person name="Yee E."/>
            <person name="Young G."/>
            <person name="Zainoun J."/>
            <person name="Zembeck L."/>
            <person name="Zimmer A."/>
            <person name="Zody M."/>
            <person name="Lander E."/>
        </authorList>
    </citation>
    <scope>NUCLEOTIDE SEQUENCE [LARGE SCALE GENOMIC DNA]</scope>
</reference>
<evidence type="ECO:0000313" key="12">
    <source>
        <dbReference type="Proteomes" id="UP000007875"/>
    </source>
</evidence>
<dbReference type="InterPro" id="IPR036055">
    <property type="entry name" value="LDL_receptor-like_sf"/>
</dbReference>
<dbReference type="GO" id="GO:0005886">
    <property type="term" value="C:plasma membrane"/>
    <property type="evidence" value="ECO:0007669"/>
    <property type="project" value="TreeGrafter"/>
</dbReference>
<dbReference type="STRING" id="51511.ENSCSAVP00000014032"/>
<dbReference type="GO" id="GO:0016192">
    <property type="term" value="P:vesicle-mediated transport"/>
    <property type="evidence" value="ECO:0007669"/>
    <property type="project" value="UniProtKB-ARBA"/>
</dbReference>
<feature type="signal peptide" evidence="10">
    <location>
        <begin position="1"/>
        <end position="20"/>
    </location>
</feature>
<feature type="disulfide bond" evidence="8">
    <location>
        <begin position="114"/>
        <end position="126"/>
    </location>
</feature>
<evidence type="ECO:0000313" key="11">
    <source>
        <dbReference type="Ensembl" id="ENSCSAVP00000014032.1"/>
    </source>
</evidence>
<dbReference type="PANTHER" id="PTHR24270">
    <property type="entry name" value="LOW-DENSITY LIPOPROTEIN RECEPTOR-RELATED"/>
    <property type="match status" value="1"/>
</dbReference>
<evidence type="ECO:0000256" key="7">
    <source>
        <dbReference type="ARBA" id="ARBA00023157"/>
    </source>
</evidence>
<evidence type="ECO:0000256" key="9">
    <source>
        <dbReference type="SAM" id="MobiDB-lite"/>
    </source>
</evidence>
<evidence type="ECO:0000256" key="6">
    <source>
        <dbReference type="ARBA" id="ARBA00023136"/>
    </source>
</evidence>
<keyword evidence="7 8" id="KW-1015">Disulfide bond</keyword>
<evidence type="ECO:0000256" key="1">
    <source>
        <dbReference type="ARBA" id="ARBA00004167"/>
    </source>
</evidence>
<proteinExistence type="predicted"/>
<feature type="compositionally biased region" description="Low complexity" evidence="9">
    <location>
        <begin position="206"/>
        <end position="222"/>
    </location>
</feature>
<dbReference type="PROSITE" id="PS50068">
    <property type="entry name" value="LDLRA_2"/>
    <property type="match status" value="3"/>
</dbReference>
<feature type="chain" id="PRO_5003578358" evidence="10">
    <location>
        <begin position="21"/>
        <end position="233"/>
    </location>
</feature>
<dbReference type="Proteomes" id="UP000007875">
    <property type="component" value="Unassembled WGS sequence"/>
</dbReference>
<dbReference type="HOGENOM" id="CLU_1192214_0_0_1"/>
<evidence type="ECO:0000256" key="3">
    <source>
        <dbReference type="ARBA" id="ARBA00022692"/>
    </source>
</evidence>
<evidence type="ECO:0000256" key="4">
    <source>
        <dbReference type="ARBA" id="ARBA00022737"/>
    </source>
</evidence>
<dbReference type="InParanoid" id="H2Z8W7"/>
<dbReference type="eggNOG" id="KOG3509">
    <property type="taxonomic scope" value="Eukaryota"/>
</dbReference>
<evidence type="ECO:0000256" key="10">
    <source>
        <dbReference type="SAM" id="SignalP"/>
    </source>
</evidence>
<dbReference type="InterPro" id="IPR002172">
    <property type="entry name" value="LDrepeatLR_classA_rpt"/>
</dbReference>
<evidence type="ECO:0000256" key="2">
    <source>
        <dbReference type="ARBA" id="ARBA00004308"/>
    </source>
</evidence>
<dbReference type="GO" id="GO:0012505">
    <property type="term" value="C:endomembrane system"/>
    <property type="evidence" value="ECO:0007669"/>
    <property type="project" value="UniProtKB-SubCell"/>
</dbReference>
<comment type="subcellular location">
    <subcellularLocation>
        <location evidence="2">Endomembrane system</location>
    </subcellularLocation>
    <subcellularLocation>
        <location evidence="1">Membrane</location>
        <topology evidence="1">Single-pass membrane protein</topology>
    </subcellularLocation>
</comment>
<evidence type="ECO:0000256" key="8">
    <source>
        <dbReference type="PROSITE-ProRule" id="PRU00124"/>
    </source>
</evidence>
<feature type="region of interest" description="Disordered" evidence="9">
    <location>
        <begin position="203"/>
        <end position="233"/>
    </location>
</feature>
<keyword evidence="3" id="KW-0812">Transmembrane</keyword>
<dbReference type="Ensembl" id="ENSCSAVT00000014193.1">
    <property type="protein sequence ID" value="ENSCSAVP00000014032.1"/>
    <property type="gene ID" value="ENSCSAVG00000008232.1"/>
</dbReference>
<feature type="disulfide bond" evidence="8">
    <location>
        <begin position="171"/>
        <end position="183"/>
    </location>
</feature>
<comment type="caution">
    <text evidence="8">Lacks conserved residue(s) required for the propagation of feature annotation.</text>
</comment>
<keyword evidence="12" id="KW-1185">Reference proteome</keyword>
<keyword evidence="10" id="KW-0732">Signal</keyword>
<keyword evidence="4" id="KW-0677">Repeat</keyword>
<reference evidence="11" key="2">
    <citation type="submission" date="2025-08" db="UniProtKB">
        <authorList>
            <consortium name="Ensembl"/>
        </authorList>
    </citation>
    <scope>IDENTIFICATION</scope>
</reference>
<feature type="disulfide bond" evidence="8">
    <location>
        <begin position="62"/>
        <end position="77"/>
    </location>
</feature>
<keyword evidence="5" id="KW-1133">Transmembrane helix</keyword>
<dbReference type="Gene3D" id="4.10.400.10">
    <property type="entry name" value="Low-density Lipoprotein Receptor"/>
    <property type="match status" value="3"/>
</dbReference>
<dbReference type="GeneTree" id="ENSGT00940000164512"/>
<organism evidence="11 12">
    <name type="scientific">Ciona savignyi</name>
    <name type="common">Pacific transparent sea squirt</name>
    <dbReference type="NCBI Taxonomy" id="51511"/>
    <lineage>
        <taxon>Eukaryota</taxon>
        <taxon>Metazoa</taxon>
        <taxon>Chordata</taxon>
        <taxon>Tunicata</taxon>
        <taxon>Ascidiacea</taxon>
        <taxon>Phlebobranchia</taxon>
        <taxon>Cionidae</taxon>
        <taxon>Ciona</taxon>
    </lineage>
</organism>
<feature type="disulfide bond" evidence="8">
    <location>
        <begin position="190"/>
        <end position="205"/>
    </location>
</feature>
<feature type="disulfide bond" evidence="8">
    <location>
        <begin position="121"/>
        <end position="139"/>
    </location>
</feature>
<dbReference type="SMART" id="SM00192">
    <property type="entry name" value="LDLa"/>
    <property type="match status" value="3"/>
</dbReference>
<reference evidence="11" key="3">
    <citation type="submission" date="2025-09" db="UniProtKB">
        <authorList>
            <consortium name="Ensembl"/>
        </authorList>
    </citation>
    <scope>IDENTIFICATION</scope>
</reference>
<dbReference type="OMA" id="CEANEFQ"/>
<name>H2Z8W7_CIOSA</name>
<dbReference type="Pfam" id="PF00057">
    <property type="entry name" value="Ldl_recept_a"/>
    <property type="match status" value="3"/>
</dbReference>
<dbReference type="SUPFAM" id="SSF57424">
    <property type="entry name" value="LDL receptor-like module"/>
    <property type="match status" value="3"/>
</dbReference>
<dbReference type="AlphaFoldDB" id="H2Z8W7"/>
<evidence type="ECO:0000256" key="5">
    <source>
        <dbReference type="ARBA" id="ARBA00022989"/>
    </source>
</evidence>
<sequence>MKTAIVILLTSVICINKGNSQAVVNAQAGERRDDYDYTGVDCLGDELPCADGENCFRKSKLCDGVYNCLDRSDESNCTSDSTTQSANVTTQAPIVTTLAPTTTTEDDYGAYGGCASGLFDCGDDLCIMTSQRCDGKYDCPDWKDEDGCPNTTVAATSTAVATTTVPDYDGCEANEFQCGNDVCISTGVRCDGRDDCGDFTDEQNCPTSPASTAQAPTSAGTTEPPDYDACAAD</sequence>
<dbReference type="InterPro" id="IPR050685">
    <property type="entry name" value="LDLR"/>
</dbReference>
<feature type="disulfide bond" evidence="8">
    <location>
        <begin position="178"/>
        <end position="196"/>
    </location>
</feature>
<feature type="disulfide bond" evidence="8">
    <location>
        <begin position="133"/>
        <end position="148"/>
    </location>
</feature>
<keyword evidence="6" id="KW-0472">Membrane</keyword>
<dbReference type="InterPro" id="IPR023415">
    <property type="entry name" value="LDLR_class-A_CS"/>
</dbReference>
<dbReference type="PRINTS" id="PR00261">
    <property type="entry name" value="LDLRECEPTOR"/>
</dbReference>
<protein>
    <submittedName>
        <fullName evidence="11">Uncharacterized protein</fullName>
    </submittedName>
</protein>
<accession>H2Z8W7</accession>
<dbReference type="CDD" id="cd00112">
    <property type="entry name" value="LDLa"/>
    <property type="match status" value="3"/>
</dbReference>
<dbReference type="PROSITE" id="PS01209">
    <property type="entry name" value="LDLRA_1"/>
    <property type="match status" value="1"/>
</dbReference>